<evidence type="ECO:0000313" key="2">
    <source>
        <dbReference type="Proteomes" id="UP001549204"/>
    </source>
</evidence>
<keyword evidence="2" id="KW-1185">Reference proteome</keyword>
<organism evidence="1 2">
    <name type="scientific">Mesorhizobium robiniae</name>
    <dbReference type="NCBI Taxonomy" id="559315"/>
    <lineage>
        <taxon>Bacteria</taxon>
        <taxon>Pseudomonadati</taxon>
        <taxon>Pseudomonadota</taxon>
        <taxon>Alphaproteobacteria</taxon>
        <taxon>Hyphomicrobiales</taxon>
        <taxon>Phyllobacteriaceae</taxon>
        <taxon>Mesorhizobium</taxon>
    </lineage>
</organism>
<evidence type="ECO:0000313" key="1">
    <source>
        <dbReference type="EMBL" id="MET3583776.1"/>
    </source>
</evidence>
<proteinExistence type="predicted"/>
<sequence length="41" mass="4810">MLLKIKCKMLYIQAFYDMSTFTKLSKNKLNTKYLYAARGLG</sequence>
<comment type="caution">
    <text evidence="1">The sequence shown here is derived from an EMBL/GenBank/DDBJ whole genome shotgun (WGS) entry which is preliminary data.</text>
</comment>
<name>A0ABV2GZR3_9HYPH</name>
<protein>
    <submittedName>
        <fullName evidence="1">Uncharacterized protein</fullName>
    </submittedName>
</protein>
<dbReference type="EMBL" id="JBEPMC010000023">
    <property type="protein sequence ID" value="MET3583776.1"/>
    <property type="molecule type" value="Genomic_DNA"/>
</dbReference>
<gene>
    <name evidence="1" type="ORF">ABID19_006842</name>
</gene>
<accession>A0ABV2GZR3</accession>
<dbReference type="Proteomes" id="UP001549204">
    <property type="component" value="Unassembled WGS sequence"/>
</dbReference>
<reference evidence="1 2" key="1">
    <citation type="submission" date="2024-06" db="EMBL/GenBank/DDBJ databases">
        <title>Genomic Encyclopedia of Type Strains, Phase IV (KMG-IV): sequencing the most valuable type-strain genomes for metagenomic binning, comparative biology and taxonomic classification.</title>
        <authorList>
            <person name="Goeker M."/>
        </authorList>
    </citation>
    <scope>NUCLEOTIDE SEQUENCE [LARGE SCALE GENOMIC DNA]</scope>
    <source>
        <strain evidence="1 2">DSM 100022</strain>
    </source>
</reference>